<evidence type="ECO:0000259" key="1">
    <source>
        <dbReference type="Pfam" id="PF00910"/>
    </source>
</evidence>
<dbReference type="GO" id="GO:0003677">
    <property type="term" value="F:DNA binding"/>
    <property type="evidence" value="ECO:0007669"/>
    <property type="project" value="InterPro"/>
</dbReference>
<gene>
    <name evidence="2" type="ORF">LLJM1_2360</name>
    <name evidence="3" type="ORF">LLUC109_1888</name>
</gene>
<evidence type="ECO:0000313" key="5">
    <source>
        <dbReference type="Proteomes" id="UP000192016"/>
    </source>
</evidence>
<protein>
    <submittedName>
        <fullName evidence="2">AAA family ATPase</fullName>
    </submittedName>
</protein>
<dbReference type="EMBL" id="CP015907">
    <property type="protein sequence ID" value="WOW94823.1"/>
    <property type="molecule type" value="Genomic_DNA"/>
</dbReference>
<sequence length="496" mass="56738">MVDKTNLKAIMLVQQLEDKHWELWDDKTAIQAAREGNCRPLLEEVVTRLSSENIKVEEAYGIIHNKDTISVWNTEKMKNIDEPKANHVHFLFKFDKGASLQKLALAMGIESQYLEKLKSGRYGYDNCQAYLVHAKDDSKYQYSANEVTTILGEDYVSLYNRKMKSWIRGRAKKEAQETNLSVDWIIAEVLAGQLTKNQILLTDEYYKVYGQHKRKINEALDTAGERKSYKTVAELEAGKFKKTVIFVKADSGIGKTALSKKLIGLLQMVAIKFNQVWDFCVTASTNAFDEYNGQDILFLDDIRGDSLTVSDWLKLLDPYMISPISARYHNKLGSAKVIIITSTKHPFKFFENAKGIVGEDLGQFIRRIDYLLTIDGSFNLSTPQKLNNSSITHRYKSLEPNTTSHSFSQPNQQSRNAVLDLLIKTVIRNMQWKKQQKGIIEINQHSYLENSTKKYLNSVEQKELQTEHSDSKPDEIIESFPHLGKVEISKVRSNSS</sequence>
<dbReference type="RefSeq" id="WP_011677306.1">
    <property type="nucleotide sequence ID" value="NZ_CP015899.2"/>
</dbReference>
<name>A0A1V0PK93_LACLC</name>
<evidence type="ECO:0000313" key="4">
    <source>
        <dbReference type="Proteomes" id="UP000191806"/>
    </source>
</evidence>
<organism evidence="2 4">
    <name type="scientific">Lactococcus lactis subsp. cremoris</name>
    <name type="common">Streptococcus cremoris</name>
    <dbReference type="NCBI Taxonomy" id="1359"/>
    <lineage>
        <taxon>Bacteria</taxon>
        <taxon>Bacillati</taxon>
        <taxon>Bacillota</taxon>
        <taxon>Bacilli</taxon>
        <taxon>Lactobacillales</taxon>
        <taxon>Streptococcaceae</taxon>
        <taxon>Lactococcus</taxon>
    </lineage>
</organism>
<dbReference type="Proteomes" id="UP000192016">
    <property type="component" value="Chromosome"/>
</dbReference>
<dbReference type="InterPro" id="IPR027417">
    <property type="entry name" value="P-loop_NTPase"/>
</dbReference>
<dbReference type="Gene3D" id="3.40.1310.30">
    <property type="match status" value="1"/>
</dbReference>
<evidence type="ECO:0000313" key="3">
    <source>
        <dbReference type="EMBL" id="WOW94823.1"/>
    </source>
</evidence>
<evidence type="ECO:0000313" key="2">
    <source>
        <dbReference type="EMBL" id="ARE29694.1"/>
    </source>
</evidence>
<dbReference type="InterPro" id="IPR000605">
    <property type="entry name" value="Helicase_SF3_ssDNA/RNA_vir"/>
</dbReference>
<dbReference type="GO" id="GO:0006260">
    <property type="term" value="P:DNA replication"/>
    <property type="evidence" value="ECO:0007669"/>
    <property type="project" value="InterPro"/>
</dbReference>
<dbReference type="Proteomes" id="UP000191806">
    <property type="component" value="Chromosome"/>
</dbReference>
<dbReference type="GO" id="GO:0003724">
    <property type="term" value="F:RNA helicase activity"/>
    <property type="evidence" value="ECO:0007669"/>
    <property type="project" value="InterPro"/>
</dbReference>
<reference evidence="4 5" key="1">
    <citation type="journal article" date="2017" name="BMC Genomics">
        <title>Comparative and functional genomics of the Lactococcus lactis taxon; insights into evolution and niche adaptation.</title>
        <authorList>
            <person name="Kelleher P."/>
            <person name="Bottacini F."/>
            <person name="Mahony J."/>
            <person name="Kilcawley K.N."/>
            <person name="van Sinderen D."/>
        </authorList>
    </citation>
    <scope>NUCLEOTIDE SEQUENCE [LARGE SCALE GENOMIC DNA]</scope>
    <source>
        <strain evidence="2 4">JM1</strain>
        <strain evidence="3 5">UC109</strain>
    </source>
</reference>
<dbReference type="EMBL" id="CP015899">
    <property type="protein sequence ID" value="ARE29694.1"/>
    <property type="molecule type" value="Genomic_DNA"/>
</dbReference>
<dbReference type="GO" id="GO:0003916">
    <property type="term" value="F:DNA topoisomerase activity"/>
    <property type="evidence" value="ECO:0007669"/>
    <property type="project" value="InterPro"/>
</dbReference>
<feature type="domain" description="Helicase superfamily 3 single-stranded DNA/RNA virus" evidence="1">
    <location>
        <begin position="246"/>
        <end position="342"/>
    </location>
</feature>
<proteinExistence type="predicted"/>
<dbReference type="SUPFAM" id="SSF52540">
    <property type="entry name" value="P-loop containing nucleoside triphosphate hydrolases"/>
    <property type="match status" value="1"/>
</dbReference>
<dbReference type="GO" id="GO:0003723">
    <property type="term" value="F:RNA binding"/>
    <property type="evidence" value="ECO:0007669"/>
    <property type="project" value="InterPro"/>
</dbReference>
<dbReference type="Pfam" id="PF00910">
    <property type="entry name" value="RNA_helicase"/>
    <property type="match status" value="1"/>
</dbReference>
<dbReference type="AlphaFoldDB" id="A0A1V0PK93"/>
<accession>A0A1V0PK93</accession>
<reference evidence="2" key="2">
    <citation type="submission" date="2023-03" db="EMBL/GenBank/DDBJ databases">
        <authorList>
            <person name="McDonnell B."/>
        </authorList>
    </citation>
    <scope>NUCLEOTIDE SEQUENCE</scope>
    <source>
        <strain evidence="2">JM1</strain>
        <strain evidence="3">UC109</strain>
    </source>
</reference>
<dbReference type="GO" id="GO:0005727">
    <property type="term" value="C:extrachromosomal circular DNA"/>
    <property type="evidence" value="ECO:0007669"/>
    <property type="project" value="InterPro"/>
</dbReference>